<comment type="subcellular location">
    <subcellularLocation>
        <location evidence="1">Membrane</location>
        <topology evidence="1">Peripheral membrane protein</topology>
    </subcellularLocation>
</comment>
<keyword evidence="4" id="KW-0472">Membrane</keyword>
<keyword evidence="7" id="KW-1185">Reference proteome</keyword>
<proteinExistence type="inferred from homology"/>
<name>A0ABN9WWP5_9DINO</name>
<evidence type="ECO:0000313" key="7">
    <source>
        <dbReference type="Proteomes" id="UP001189429"/>
    </source>
</evidence>
<gene>
    <name evidence="6" type="ORF">PCOR1329_LOCUS71278</name>
</gene>
<dbReference type="Pfam" id="PF06514">
    <property type="entry name" value="PsbU"/>
    <property type="match status" value="1"/>
</dbReference>
<dbReference type="Proteomes" id="UP001189429">
    <property type="component" value="Unassembled WGS sequence"/>
</dbReference>
<keyword evidence="3" id="KW-0793">Thylakoid</keyword>
<feature type="non-terminal residue" evidence="6">
    <location>
        <position position="1"/>
    </location>
</feature>
<dbReference type="EMBL" id="CAUYUJ010019455">
    <property type="protein sequence ID" value="CAK0891295.1"/>
    <property type="molecule type" value="Genomic_DNA"/>
</dbReference>
<evidence type="ECO:0000256" key="4">
    <source>
        <dbReference type="ARBA" id="ARBA00023136"/>
    </source>
</evidence>
<evidence type="ECO:0000313" key="6">
    <source>
        <dbReference type="EMBL" id="CAK0891295.1"/>
    </source>
</evidence>
<comment type="similarity">
    <text evidence="2">Belongs to the PsbU family.</text>
</comment>
<evidence type="ECO:0000256" key="3">
    <source>
        <dbReference type="ARBA" id="ARBA00023078"/>
    </source>
</evidence>
<dbReference type="Gene3D" id="1.10.150.320">
    <property type="entry name" value="Photosystem II 12 kDa extrinsic protein"/>
    <property type="match status" value="1"/>
</dbReference>
<evidence type="ECO:0000256" key="5">
    <source>
        <dbReference type="ARBA" id="ARBA00043089"/>
    </source>
</evidence>
<protein>
    <recommendedName>
        <fullName evidence="5">Photosystem II 12 kDa extrinsic protein</fullName>
    </recommendedName>
</protein>
<evidence type="ECO:0000256" key="2">
    <source>
        <dbReference type="ARBA" id="ARBA00010827"/>
    </source>
</evidence>
<sequence>LTLGMPGRPVPAPEAGAGRRRALGASGAALLAGAGPAAAGARSLASKIQAGDMEVGFYKITNINTANMDEYRQFPRVYPACAALISQRAQRKPFSKVSDIFDIDDAPDGFEAIMAKYVKYLTVDPSEAGTLRIMSIVSTS</sequence>
<organism evidence="6 7">
    <name type="scientific">Prorocentrum cordatum</name>
    <dbReference type="NCBI Taxonomy" id="2364126"/>
    <lineage>
        <taxon>Eukaryota</taxon>
        <taxon>Sar</taxon>
        <taxon>Alveolata</taxon>
        <taxon>Dinophyceae</taxon>
        <taxon>Prorocentrales</taxon>
        <taxon>Prorocentraceae</taxon>
        <taxon>Prorocentrum</taxon>
    </lineage>
</organism>
<dbReference type="InterPro" id="IPR010527">
    <property type="entry name" value="PSII_PsbU"/>
</dbReference>
<comment type="caution">
    <text evidence="6">The sequence shown here is derived from an EMBL/GenBank/DDBJ whole genome shotgun (WGS) entry which is preliminary data.</text>
</comment>
<accession>A0ABN9WWP5</accession>
<reference evidence="6" key="1">
    <citation type="submission" date="2023-10" db="EMBL/GenBank/DDBJ databases">
        <authorList>
            <person name="Chen Y."/>
            <person name="Shah S."/>
            <person name="Dougan E. K."/>
            <person name="Thang M."/>
            <person name="Chan C."/>
        </authorList>
    </citation>
    <scope>NUCLEOTIDE SEQUENCE [LARGE SCALE GENOMIC DNA]</scope>
</reference>
<dbReference type="SUPFAM" id="SSF81585">
    <property type="entry name" value="PsbU/PolX domain-like"/>
    <property type="match status" value="1"/>
</dbReference>
<evidence type="ECO:0000256" key="1">
    <source>
        <dbReference type="ARBA" id="ARBA00004170"/>
    </source>
</evidence>